<keyword evidence="1" id="KW-0805">Transcription regulation</keyword>
<dbReference type="Proteomes" id="UP000288351">
    <property type="component" value="Unassembled WGS sequence"/>
</dbReference>
<sequence length="277" mass="29671">MTTERGAPLQTADRVLQVLLAFSHDREEWGVTDLAAEFGWDKSVSQRLLASLAHRGFLVSDPVTRRYRLGPAVWHMATAWERHSGMAGLVRPTLRELAAAAGVTALFAVPDGVHMRCVESADGAAGPLRAYRLADELYPAHAGATSRAYFGMLTPGARAALLYGRPMARFSTLTVTDEAELEQRMSRVPQDGHAYSQGEYDPATAGLAVPVVVRGQPVGSLSLVGPHDRLDGPREDLLAPLREAAAALAELLTPRRPPRAATGRRTPAAGKPTPGTD</sequence>
<dbReference type="InterPro" id="IPR036388">
    <property type="entry name" value="WH-like_DNA-bd_sf"/>
</dbReference>
<proteinExistence type="predicted"/>
<dbReference type="SMART" id="SM00346">
    <property type="entry name" value="HTH_ICLR"/>
    <property type="match status" value="1"/>
</dbReference>
<evidence type="ECO:0000256" key="2">
    <source>
        <dbReference type="ARBA" id="ARBA00023125"/>
    </source>
</evidence>
<dbReference type="Gene3D" id="3.30.450.40">
    <property type="match status" value="1"/>
</dbReference>
<accession>A0A059VZH6</accession>
<keyword evidence="3" id="KW-0804">Transcription</keyword>
<dbReference type="InterPro" id="IPR014757">
    <property type="entry name" value="Tscrpt_reg_IclR_C"/>
</dbReference>
<dbReference type="SUPFAM" id="SSF55781">
    <property type="entry name" value="GAF domain-like"/>
    <property type="match status" value="1"/>
</dbReference>
<evidence type="ECO:0000256" key="3">
    <source>
        <dbReference type="ARBA" id="ARBA00023163"/>
    </source>
</evidence>
<dbReference type="PROSITE" id="PS51078">
    <property type="entry name" value="ICLR_ED"/>
    <property type="match status" value="1"/>
</dbReference>
<dbReference type="Pfam" id="PF09339">
    <property type="entry name" value="HTH_IclR"/>
    <property type="match status" value="1"/>
</dbReference>
<name>A0A059VZH6_STRNR</name>
<dbReference type="Gene3D" id="1.10.10.10">
    <property type="entry name" value="Winged helix-like DNA-binding domain superfamily/Winged helix DNA-binding domain"/>
    <property type="match status" value="1"/>
</dbReference>
<organism evidence="5 6">
    <name type="scientific">Streptomyces noursei</name>
    <name type="common">Streptomyces albulus</name>
    <dbReference type="NCBI Taxonomy" id="1971"/>
    <lineage>
        <taxon>Bacteria</taxon>
        <taxon>Bacillati</taxon>
        <taxon>Actinomycetota</taxon>
        <taxon>Actinomycetes</taxon>
        <taxon>Kitasatosporales</taxon>
        <taxon>Streptomycetaceae</taxon>
        <taxon>Streptomyces</taxon>
    </lineage>
</organism>
<dbReference type="GO" id="GO:0003677">
    <property type="term" value="F:DNA binding"/>
    <property type="evidence" value="ECO:0007669"/>
    <property type="project" value="UniProtKB-KW"/>
</dbReference>
<evidence type="ECO:0000313" key="5">
    <source>
        <dbReference type="EMBL" id="GCB88623.1"/>
    </source>
</evidence>
<evidence type="ECO:0000256" key="4">
    <source>
        <dbReference type="SAM" id="MobiDB-lite"/>
    </source>
</evidence>
<evidence type="ECO:0000256" key="1">
    <source>
        <dbReference type="ARBA" id="ARBA00023015"/>
    </source>
</evidence>
<dbReference type="InterPro" id="IPR050707">
    <property type="entry name" value="HTH_MetabolicPath_Reg"/>
</dbReference>
<dbReference type="AlphaFoldDB" id="A0A059VZH6"/>
<dbReference type="GO" id="GO:0003700">
    <property type="term" value="F:DNA-binding transcription factor activity"/>
    <property type="evidence" value="ECO:0007669"/>
    <property type="project" value="TreeGrafter"/>
</dbReference>
<dbReference type="EMBL" id="BHXC01000006">
    <property type="protein sequence ID" value="GCB88623.1"/>
    <property type="molecule type" value="Genomic_DNA"/>
</dbReference>
<keyword evidence="2" id="KW-0238">DNA-binding</keyword>
<dbReference type="RefSeq" id="WP_016571875.1">
    <property type="nucleotide sequence ID" value="NZ_BHXC01000006.1"/>
</dbReference>
<dbReference type="Pfam" id="PF01614">
    <property type="entry name" value="IclR_C"/>
    <property type="match status" value="1"/>
</dbReference>
<dbReference type="InterPro" id="IPR029016">
    <property type="entry name" value="GAF-like_dom_sf"/>
</dbReference>
<protein>
    <submittedName>
        <fullName evidence="5">IclR family transcriptional regulator</fullName>
    </submittedName>
</protein>
<dbReference type="PANTHER" id="PTHR30136">
    <property type="entry name" value="HELIX-TURN-HELIX TRANSCRIPTIONAL REGULATOR, ICLR FAMILY"/>
    <property type="match status" value="1"/>
</dbReference>
<dbReference type="STRING" id="68570.DC74_491"/>
<evidence type="ECO:0000313" key="6">
    <source>
        <dbReference type="Proteomes" id="UP000288351"/>
    </source>
</evidence>
<gene>
    <name evidence="5" type="ORF">SALB_01294</name>
</gene>
<dbReference type="InterPro" id="IPR036390">
    <property type="entry name" value="WH_DNA-bd_sf"/>
</dbReference>
<comment type="caution">
    <text evidence="5">The sequence shown here is derived from an EMBL/GenBank/DDBJ whole genome shotgun (WGS) entry which is preliminary data.</text>
</comment>
<dbReference type="PANTHER" id="PTHR30136:SF24">
    <property type="entry name" value="HTH-TYPE TRANSCRIPTIONAL REPRESSOR ALLR"/>
    <property type="match status" value="1"/>
</dbReference>
<dbReference type="PROSITE" id="PS51077">
    <property type="entry name" value="HTH_ICLR"/>
    <property type="match status" value="1"/>
</dbReference>
<feature type="compositionally biased region" description="Low complexity" evidence="4">
    <location>
        <begin position="249"/>
        <end position="270"/>
    </location>
</feature>
<dbReference type="eggNOG" id="COG1414">
    <property type="taxonomic scope" value="Bacteria"/>
</dbReference>
<dbReference type="SUPFAM" id="SSF46785">
    <property type="entry name" value="Winged helix' DNA-binding domain"/>
    <property type="match status" value="1"/>
</dbReference>
<dbReference type="InterPro" id="IPR005471">
    <property type="entry name" value="Tscrpt_reg_IclR_N"/>
</dbReference>
<feature type="region of interest" description="Disordered" evidence="4">
    <location>
        <begin position="249"/>
        <end position="277"/>
    </location>
</feature>
<dbReference type="GO" id="GO:0045892">
    <property type="term" value="P:negative regulation of DNA-templated transcription"/>
    <property type="evidence" value="ECO:0007669"/>
    <property type="project" value="TreeGrafter"/>
</dbReference>
<reference evidence="5 6" key="1">
    <citation type="journal article" date="2019" name="Microbiol. Resour. Announc.">
        <title>Draft Genome Sequence of the Most Traditional epsilon-Poly-l-Lysine Producer, Streptomyces albulus NBRC14147.</title>
        <authorList>
            <person name="Yamanaka K."/>
            <person name="Hamano Y."/>
        </authorList>
    </citation>
    <scope>NUCLEOTIDE SEQUENCE [LARGE SCALE GENOMIC DNA]</scope>
    <source>
        <strain evidence="5 6">NBRC 14147</strain>
    </source>
</reference>